<dbReference type="PROSITE" id="PS50157">
    <property type="entry name" value="ZINC_FINGER_C2H2_2"/>
    <property type="match status" value="3"/>
</dbReference>
<reference evidence="10" key="1">
    <citation type="submission" date="2018-06" db="EMBL/GenBank/DDBJ databases">
        <title>Genome assembly of Danube salmon.</title>
        <authorList>
            <person name="Macqueen D.J."/>
            <person name="Gundappa M.K."/>
        </authorList>
    </citation>
    <scope>NUCLEOTIDE SEQUENCE [LARGE SCALE GENOMIC DNA]</scope>
</reference>
<dbReference type="Ensembl" id="ENSHHUT00000041341.1">
    <property type="protein sequence ID" value="ENSHHUP00000039795.1"/>
    <property type="gene ID" value="ENSHHUG00000024689.1"/>
</dbReference>
<dbReference type="PANTHER" id="PTHR23235">
    <property type="entry name" value="KRUEPPEL-LIKE TRANSCRIPTION FACTOR"/>
    <property type="match status" value="1"/>
</dbReference>
<keyword evidence="6" id="KW-0539">Nucleus</keyword>
<feature type="domain" description="C2H2-type" evidence="8">
    <location>
        <begin position="119"/>
        <end position="148"/>
    </location>
</feature>
<evidence type="ECO:0000256" key="4">
    <source>
        <dbReference type="ARBA" id="ARBA00022771"/>
    </source>
</evidence>
<evidence type="ECO:0000256" key="7">
    <source>
        <dbReference type="PROSITE-ProRule" id="PRU00042"/>
    </source>
</evidence>
<dbReference type="InterPro" id="IPR036236">
    <property type="entry name" value="Znf_C2H2_sf"/>
</dbReference>
<dbReference type="STRING" id="62062.ENSHHUP00000039795"/>
<reference evidence="9" key="3">
    <citation type="submission" date="2025-09" db="UniProtKB">
        <authorList>
            <consortium name="Ensembl"/>
        </authorList>
    </citation>
    <scope>IDENTIFICATION</scope>
</reference>
<keyword evidence="2" id="KW-0479">Metal-binding</keyword>
<dbReference type="Gene3D" id="3.30.160.60">
    <property type="entry name" value="Classic Zinc Finger"/>
    <property type="match status" value="3"/>
</dbReference>
<evidence type="ECO:0000256" key="1">
    <source>
        <dbReference type="ARBA" id="ARBA00004123"/>
    </source>
</evidence>
<dbReference type="PANTHER" id="PTHR23235:SF111">
    <property type="entry name" value="KRUEPPEL-LIKE FACTOR 16"/>
    <property type="match status" value="1"/>
</dbReference>
<dbReference type="Proteomes" id="UP000314982">
    <property type="component" value="Unassembled WGS sequence"/>
</dbReference>
<reference evidence="9" key="2">
    <citation type="submission" date="2025-08" db="UniProtKB">
        <authorList>
            <consortium name="Ensembl"/>
        </authorList>
    </citation>
    <scope>IDENTIFICATION</scope>
</reference>
<evidence type="ECO:0000313" key="10">
    <source>
        <dbReference type="Proteomes" id="UP000314982"/>
    </source>
</evidence>
<dbReference type="GO" id="GO:0000981">
    <property type="term" value="F:DNA-binding transcription factor activity, RNA polymerase II-specific"/>
    <property type="evidence" value="ECO:0007669"/>
    <property type="project" value="TreeGrafter"/>
</dbReference>
<feature type="domain" description="C2H2-type" evidence="8">
    <location>
        <begin position="149"/>
        <end position="176"/>
    </location>
</feature>
<dbReference type="GO" id="GO:0008270">
    <property type="term" value="F:zinc ion binding"/>
    <property type="evidence" value="ECO:0007669"/>
    <property type="project" value="UniProtKB-KW"/>
</dbReference>
<dbReference type="SMART" id="SM00355">
    <property type="entry name" value="ZnF_C2H2"/>
    <property type="match status" value="3"/>
</dbReference>
<protein>
    <recommendedName>
        <fullName evidence="8">C2H2-type domain-containing protein</fullName>
    </recommendedName>
</protein>
<dbReference type="FunFam" id="3.30.160.60:FF:000125">
    <property type="entry name" value="Putative zinc finger protein 143"/>
    <property type="match status" value="1"/>
</dbReference>
<dbReference type="PROSITE" id="PS00028">
    <property type="entry name" value="ZINC_FINGER_C2H2_1"/>
    <property type="match status" value="3"/>
</dbReference>
<proteinExistence type="predicted"/>
<organism evidence="9 10">
    <name type="scientific">Hucho hucho</name>
    <name type="common">huchen</name>
    <dbReference type="NCBI Taxonomy" id="62062"/>
    <lineage>
        <taxon>Eukaryota</taxon>
        <taxon>Metazoa</taxon>
        <taxon>Chordata</taxon>
        <taxon>Craniata</taxon>
        <taxon>Vertebrata</taxon>
        <taxon>Euteleostomi</taxon>
        <taxon>Actinopterygii</taxon>
        <taxon>Neopterygii</taxon>
        <taxon>Teleostei</taxon>
        <taxon>Protacanthopterygii</taxon>
        <taxon>Salmoniformes</taxon>
        <taxon>Salmonidae</taxon>
        <taxon>Salmoninae</taxon>
        <taxon>Hucho</taxon>
    </lineage>
</organism>
<dbReference type="SUPFAM" id="SSF57667">
    <property type="entry name" value="beta-beta-alpha zinc fingers"/>
    <property type="match status" value="1"/>
</dbReference>
<keyword evidence="3" id="KW-0677">Repeat</keyword>
<evidence type="ECO:0000259" key="8">
    <source>
        <dbReference type="PROSITE" id="PS50157"/>
    </source>
</evidence>
<accession>A0A4W5MQW2</accession>
<dbReference type="FunFam" id="3.30.160.60:FF:000926">
    <property type="entry name" value="Kruppel like factor 13"/>
    <property type="match status" value="1"/>
</dbReference>
<feature type="domain" description="C2H2-type" evidence="8">
    <location>
        <begin position="89"/>
        <end position="118"/>
    </location>
</feature>
<evidence type="ECO:0000256" key="6">
    <source>
        <dbReference type="ARBA" id="ARBA00023242"/>
    </source>
</evidence>
<evidence type="ECO:0000256" key="5">
    <source>
        <dbReference type="ARBA" id="ARBA00022833"/>
    </source>
</evidence>
<evidence type="ECO:0000256" key="2">
    <source>
        <dbReference type="ARBA" id="ARBA00022723"/>
    </source>
</evidence>
<dbReference type="InterPro" id="IPR013087">
    <property type="entry name" value="Znf_C2H2_type"/>
</dbReference>
<keyword evidence="4 7" id="KW-0863">Zinc-finger</keyword>
<keyword evidence="5" id="KW-0862">Zinc</keyword>
<evidence type="ECO:0000313" key="9">
    <source>
        <dbReference type="Ensembl" id="ENSHHUP00000039795.1"/>
    </source>
</evidence>
<sequence>MAVAGVIDEHGRFQPMLALQDYSNSSYGGTDTDINISCGESGYNTTADSTNPTPNSTPTPVSILARISLMPGGERHGLSHSPIVKKKRHVCTFDGCVRAYGKLSHLKSHIRTHTGEKPYNCSWPDCDKKFSRSDEQIRHLRTHTGEKQFQCPLCAMRFMRSDHLLKHARRHPGFEPSMISHKGNPIME</sequence>
<dbReference type="GO" id="GO:0005634">
    <property type="term" value="C:nucleus"/>
    <property type="evidence" value="ECO:0007669"/>
    <property type="project" value="UniProtKB-SubCell"/>
</dbReference>
<dbReference type="AlphaFoldDB" id="A0A4W5MQW2"/>
<dbReference type="GO" id="GO:0000978">
    <property type="term" value="F:RNA polymerase II cis-regulatory region sequence-specific DNA binding"/>
    <property type="evidence" value="ECO:0007669"/>
    <property type="project" value="TreeGrafter"/>
</dbReference>
<dbReference type="GeneTree" id="ENSGT00940000160905"/>
<keyword evidence="10" id="KW-1185">Reference proteome</keyword>
<dbReference type="FunFam" id="3.30.160.60:FF:000018">
    <property type="entry name" value="Krueppel-like factor 15"/>
    <property type="match status" value="1"/>
</dbReference>
<evidence type="ECO:0000256" key="3">
    <source>
        <dbReference type="ARBA" id="ARBA00022737"/>
    </source>
</evidence>
<comment type="subcellular location">
    <subcellularLocation>
        <location evidence="1">Nucleus</location>
    </subcellularLocation>
</comment>
<name>A0A4W5MQW2_9TELE</name>
<dbReference type="Pfam" id="PF00096">
    <property type="entry name" value="zf-C2H2"/>
    <property type="match status" value="2"/>
</dbReference>